<reference evidence="9 10" key="1">
    <citation type="submission" date="2017-11" db="EMBL/GenBank/DDBJ databases">
        <title>Complete genome sequence of Sphingomonas sp. Strain Cra20, a psychrotolerant potential plant growth promoting rhizobacteria.</title>
        <authorList>
            <person name="Luo Y."/>
        </authorList>
    </citation>
    <scope>NUCLEOTIDE SEQUENCE [LARGE SCALE GENOMIC DNA]</scope>
    <source>
        <strain evidence="9 10">Cra20</strain>
    </source>
</reference>
<evidence type="ECO:0000256" key="5">
    <source>
        <dbReference type="ARBA" id="ARBA00022840"/>
    </source>
</evidence>
<keyword evidence="5 7" id="KW-0067">ATP-binding</keyword>
<evidence type="ECO:0000313" key="9">
    <source>
        <dbReference type="EMBL" id="ATY33252.1"/>
    </source>
</evidence>
<dbReference type="InterPro" id="IPR014729">
    <property type="entry name" value="Rossmann-like_a/b/a_fold"/>
</dbReference>
<dbReference type="InterPro" id="IPR049940">
    <property type="entry name" value="GluQ/Sye"/>
</dbReference>
<evidence type="ECO:0000256" key="1">
    <source>
        <dbReference type="ARBA" id="ARBA00022598"/>
    </source>
</evidence>
<evidence type="ECO:0000256" key="2">
    <source>
        <dbReference type="ARBA" id="ARBA00022723"/>
    </source>
</evidence>
<dbReference type="InterPro" id="IPR020058">
    <property type="entry name" value="Glu/Gln-tRNA-synth_Ib_cat-dom"/>
</dbReference>
<dbReference type="PRINTS" id="PR00987">
    <property type="entry name" value="TRNASYNTHGLU"/>
</dbReference>
<dbReference type="Proteomes" id="UP000229081">
    <property type="component" value="Chromosome"/>
</dbReference>
<keyword evidence="1 7" id="KW-0436">Ligase</keyword>
<dbReference type="GO" id="GO:0004818">
    <property type="term" value="F:glutamate-tRNA ligase activity"/>
    <property type="evidence" value="ECO:0007669"/>
    <property type="project" value="TreeGrafter"/>
</dbReference>
<dbReference type="Pfam" id="PF00749">
    <property type="entry name" value="tRNA-synt_1c"/>
    <property type="match status" value="1"/>
</dbReference>
<dbReference type="OrthoDB" id="9807503at2"/>
<keyword evidence="2" id="KW-0479">Metal-binding</keyword>
<keyword evidence="7" id="KW-0648">Protein biosynthesis</keyword>
<dbReference type="PANTHER" id="PTHR43311:SF1">
    <property type="entry name" value="GLUTAMYL-Q TRNA(ASP) SYNTHETASE"/>
    <property type="match status" value="1"/>
</dbReference>
<evidence type="ECO:0000256" key="6">
    <source>
        <dbReference type="ARBA" id="ARBA00023146"/>
    </source>
</evidence>
<feature type="domain" description="Glutamyl/glutaminyl-tRNA synthetase class Ib catalytic" evidence="8">
    <location>
        <begin position="2"/>
        <end position="263"/>
    </location>
</feature>
<keyword evidence="6 7" id="KW-0030">Aminoacyl-tRNA synthetase</keyword>
<evidence type="ECO:0000256" key="4">
    <source>
        <dbReference type="ARBA" id="ARBA00022833"/>
    </source>
</evidence>
<dbReference type="NCBIfam" id="NF004315">
    <property type="entry name" value="PRK05710.1-4"/>
    <property type="match status" value="1"/>
</dbReference>
<dbReference type="SUPFAM" id="SSF52374">
    <property type="entry name" value="Nucleotidylyl transferase"/>
    <property type="match status" value="1"/>
</dbReference>
<dbReference type="Gene3D" id="3.40.50.620">
    <property type="entry name" value="HUPs"/>
    <property type="match status" value="1"/>
</dbReference>
<dbReference type="EMBL" id="CP024923">
    <property type="protein sequence ID" value="ATY33252.1"/>
    <property type="molecule type" value="Genomic_DNA"/>
</dbReference>
<gene>
    <name evidence="9" type="ORF">CVN68_15835</name>
</gene>
<keyword evidence="4" id="KW-0862">Zinc</keyword>
<sequence>MHTRFAPSPTGRLHLGHALSATRAHDCARTAGGRFSLRIEDIDGTRSRPEHVEAILRDLEWLGLGWDGPVTFQSQRLNLYQQALDRLRNMGLLYPCFCTRADIAASLSAPHGPEGTAYPGICRGLAAPDLTRPHSWRLDVAKALKLPLSFSQGGRGIWWHDIFAGHIRADPLSHGDIILARKDAPASYHLAATVDDAAQGITHIVRGKDLFGATHIHRLLQALLDLPTPEYRHHELLLGPDGQRLAKRHGAPTLEAMRLAGEDGRALADRLREGRLPVGFRSAKA</sequence>
<keyword evidence="10" id="KW-1185">Reference proteome</keyword>
<protein>
    <submittedName>
        <fullName evidence="9">tRNA glutamyl-Q(34) synthetase GluQRS</fullName>
    </submittedName>
</protein>
<evidence type="ECO:0000256" key="3">
    <source>
        <dbReference type="ARBA" id="ARBA00022741"/>
    </source>
</evidence>
<evidence type="ECO:0000259" key="8">
    <source>
        <dbReference type="Pfam" id="PF00749"/>
    </source>
</evidence>
<proteinExistence type="inferred from homology"/>
<dbReference type="KEGG" id="sphc:CVN68_15835"/>
<dbReference type="PROSITE" id="PS00178">
    <property type="entry name" value="AA_TRNA_LIGASE_I"/>
    <property type="match status" value="1"/>
</dbReference>
<evidence type="ECO:0000313" key="10">
    <source>
        <dbReference type="Proteomes" id="UP000229081"/>
    </source>
</evidence>
<organism evidence="9 10">
    <name type="scientific">Sphingomonas psychrotolerans</name>
    <dbReference type="NCBI Taxonomy" id="1327635"/>
    <lineage>
        <taxon>Bacteria</taxon>
        <taxon>Pseudomonadati</taxon>
        <taxon>Pseudomonadota</taxon>
        <taxon>Alphaproteobacteria</taxon>
        <taxon>Sphingomonadales</taxon>
        <taxon>Sphingomonadaceae</taxon>
        <taxon>Sphingomonas</taxon>
    </lineage>
</organism>
<dbReference type="PANTHER" id="PTHR43311">
    <property type="entry name" value="GLUTAMATE--TRNA LIGASE"/>
    <property type="match status" value="1"/>
</dbReference>
<comment type="similarity">
    <text evidence="7">Belongs to the class-I aminoacyl-tRNA synthetase family.</text>
</comment>
<dbReference type="InterPro" id="IPR001412">
    <property type="entry name" value="aa-tRNA-synth_I_CS"/>
</dbReference>
<keyword evidence="3 7" id="KW-0547">Nucleotide-binding</keyword>
<name>A0A2K8MH77_9SPHN</name>
<dbReference type="GO" id="GO:0006424">
    <property type="term" value="P:glutamyl-tRNA aminoacylation"/>
    <property type="evidence" value="ECO:0007669"/>
    <property type="project" value="TreeGrafter"/>
</dbReference>
<dbReference type="GO" id="GO:0005829">
    <property type="term" value="C:cytosol"/>
    <property type="evidence" value="ECO:0007669"/>
    <property type="project" value="TreeGrafter"/>
</dbReference>
<dbReference type="AlphaFoldDB" id="A0A2K8MH77"/>
<accession>A0A2K8MH77</accession>
<evidence type="ECO:0000256" key="7">
    <source>
        <dbReference type="RuleBase" id="RU363037"/>
    </source>
</evidence>
<dbReference type="GO" id="GO:0005524">
    <property type="term" value="F:ATP binding"/>
    <property type="evidence" value="ECO:0007669"/>
    <property type="project" value="UniProtKB-KW"/>
</dbReference>
<dbReference type="InterPro" id="IPR000924">
    <property type="entry name" value="Glu/Gln-tRNA-synth"/>
</dbReference>